<dbReference type="AlphaFoldDB" id="A0A1T5G640"/>
<evidence type="ECO:0000313" key="14">
    <source>
        <dbReference type="EMBL" id="SKC03963.1"/>
    </source>
</evidence>
<organism evidence="14 15">
    <name type="scientific">Soonwooa buanensis</name>
    <dbReference type="NCBI Taxonomy" id="619805"/>
    <lineage>
        <taxon>Bacteria</taxon>
        <taxon>Pseudomonadati</taxon>
        <taxon>Bacteroidota</taxon>
        <taxon>Flavobacteriia</taxon>
        <taxon>Flavobacteriales</taxon>
        <taxon>Weeksellaceae</taxon>
        <taxon>Chryseobacterium group</taxon>
        <taxon>Soonwooa</taxon>
    </lineage>
</organism>
<dbReference type="STRING" id="619805.SAMN05660477_02587"/>
<dbReference type="InterPro" id="IPR001842">
    <property type="entry name" value="Peptidase_M36"/>
</dbReference>
<keyword evidence="4" id="KW-0964">Secreted</keyword>
<dbReference type="Pfam" id="PF18962">
    <property type="entry name" value="Por_Secre_tail"/>
    <property type="match status" value="1"/>
</dbReference>
<dbReference type="SUPFAM" id="SSF52025">
    <property type="entry name" value="PA domain"/>
    <property type="match status" value="1"/>
</dbReference>
<evidence type="ECO:0000256" key="7">
    <source>
        <dbReference type="ARBA" id="ARBA00022729"/>
    </source>
</evidence>
<dbReference type="NCBIfam" id="NF038113">
    <property type="entry name" value="T9SSA_dep_M36"/>
    <property type="match status" value="1"/>
</dbReference>
<dbReference type="NCBIfam" id="TIGR04183">
    <property type="entry name" value="Por_Secre_tail"/>
    <property type="match status" value="1"/>
</dbReference>
<evidence type="ECO:0000256" key="10">
    <source>
        <dbReference type="ARBA" id="ARBA00023049"/>
    </source>
</evidence>
<feature type="domain" description="PA" evidence="12">
    <location>
        <begin position="453"/>
        <end position="541"/>
    </location>
</feature>
<dbReference type="SUPFAM" id="SSF55486">
    <property type="entry name" value="Metalloproteases ('zincins'), catalytic domain"/>
    <property type="match status" value="1"/>
</dbReference>
<keyword evidence="11" id="KW-0865">Zymogen</keyword>
<comment type="subcellular location">
    <subcellularLocation>
        <location evidence="2">Secreted</location>
    </subcellularLocation>
</comment>
<gene>
    <name evidence="14" type="ORF">SAMN05660477_02587</name>
</gene>
<evidence type="ECO:0000313" key="15">
    <source>
        <dbReference type="Proteomes" id="UP000191112"/>
    </source>
</evidence>
<accession>A0A1T5G640</accession>
<evidence type="ECO:0000259" key="13">
    <source>
        <dbReference type="Pfam" id="PF18962"/>
    </source>
</evidence>
<sequence>MKNSLLKRSIGVGALFFLTVVNGQSTETIIRDHISNDASFKGVSKAVEFKILNEDNSASLKANVVDVQQTVNGVPIYHSLAKAIIKDGKMWSFNNNFDTVQNVSKYSKPNSVTSAFSSVISNLGLAEANYKLIADGVAVDNPKADQVANFAYYYQKDGKLVPARLFFIDDSKNNAFWQVMVNLENNEVLEKHNMVISCNFHDDAYAASEDGEHVHNHFLPAFVENQINTAHKAATAVASASYNVFPFPIEAPTFGSRSVLTDPWDVAASPLGWHDTGSANYTYTRGNNVWAYFDNASTNTPPNTDITDGGSGLNFDFPYAEGPEISAYDNKHSAITNLFYANNMVHDVFYRFGFTESSKNFQTNNFDKGGRGNDAVRAEGYDGSGYNNANFNAGYETESTVAAPRMQMYLWKSGTLGLKQKLFYNSPEEAVSRPGVAAGAATFGKLLFSIPTTGDVVIPNVANGCSTITAGSLTGKIALLNYSPGSGGECSNIVKVKNAQAAGAKGAIIHRTNTNSAIDMNGTDQTITIPSIMVGKDEGDYIISLINSGKTVNVDLKDMGNGYKNSSFDNGVMVHEYGHGISNRLTGNSMGCLNNGEQMGEGWSDFFALMMTNKPEYTAATARGIATYSAGQQPTGLGIRGKKYSPDFAVNNWTYNSIAGAQSPHDVGQVWATMLWDLHWKLAEKYGYASDIVANPNSGSAKVVQLVVDGLKLQPCSPDFVSGRNAIIQADLATGGADECLIWNVFAKRGLGLNANAGSNTSVADQTEDYNVPEKCKMATSEANKAKAFNVYPNPAKGEFFIAGRPTLSQGSVKVEVIDISGKTIKSFERKKNSVEAVSTSNMPKGVYLVNISENGNVIQTDKLIVE</sequence>
<evidence type="ECO:0000256" key="1">
    <source>
        <dbReference type="ARBA" id="ARBA00001947"/>
    </source>
</evidence>
<dbReference type="PRINTS" id="PR00999">
    <property type="entry name" value="FUNGALYSIN"/>
</dbReference>
<dbReference type="InterPro" id="IPR050371">
    <property type="entry name" value="Fungal_virulence_M36"/>
</dbReference>
<dbReference type="PANTHER" id="PTHR33478">
    <property type="entry name" value="EXTRACELLULAR METALLOPROTEINASE MEP"/>
    <property type="match status" value="1"/>
</dbReference>
<dbReference type="EMBL" id="FUYZ01000010">
    <property type="protein sequence ID" value="SKC03963.1"/>
    <property type="molecule type" value="Genomic_DNA"/>
</dbReference>
<comment type="cofactor">
    <cofactor evidence="1">
        <name>Zn(2+)</name>
        <dbReference type="ChEBI" id="CHEBI:29105"/>
    </cofactor>
</comment>
<dbReference type="CDD" id="cd09596">
    <property type="entry name" value="M36"/>
    <property type="match status" value="1"/>
</dbReference>
<dbReference type="GO" id="GO:0004222">
    <property type="term" value="F:metalloendopeptidase activity"/>
    <property type="evidence" value="ECO:0007669"/>
    <property type="project" value="InterPro"/>
</dbReference>
<evidence type="ECO:0000256" key="6">
    <source>
        <dbReference type="ARBA" id="ARBA00022723"/>
    </source>
</evidence>
<dbReference type="InterPro" id="IPR003137">
    <property type="entry name" value="PA_domain"/>
</dbReference>
<keyword evidence="6" id="KW-0479">Metal-binding</keyword>
<dbReference type="GO" id="GO:0008270">
    <property type="term" value="F:zinc ion binding"/>
    <property type="evidence" value="ECO:0007669"/>
    <property type="project" value="InterPro"/>
</dbReference>
<dbReference type="Pfam" id="PF02128">
    <property type="entry name" value="Peptidase_M36"/>
    <property type="match status" value="1"/>
</dbReference>
<keyword evidence="5" id="KW-0645">Protease</keyword>
<dbReference type="Proteomes" id="UP000191112">
    <property type="component" value="Unassembled WGS sequence"/>
</dbReference>
<keyword evidence="9" id="KW-0862">Zinc</keyword>
<dbReference type="GO" id="GO:0006508">
    <property type="term" value="P:proteolysis"/>
    <property type="evidence" value="ECO:0007669"/>
    <property type="project" value="UniProtKB-KW"/>
</dbReference>
<evidence type="ECO:0000256" key="4">
    <source>
        <dbReference type="ARBA" id="ARBA00022525"/>
    </source>
</evidence>
<evidence type="ECO:0000256" key="11">
    <source>
        <dbReference type="ARBA" id="ARBA00023145"/>
    </source>
</evidence>
<evidence type="ECO:0000259" key="12">
    <source>
        <dbReference type="Pfam" id="PF02225"/>
    </source>
</evidence>
<dbReference type="RefSeq" id="WP_079667779.1">
    <property type="nucleotide sequence ID" value="NZ_FUYZ01000010.1"/>
</dbReference>
<dbReference type="OrthoDB" id="5377264at2"/>
<evidence type="ECO:0000256" key="5">
    <source>
        <dbReference type="ARBA" id="ARBA00022670"/>
    </source>
</evidence>
<dbReference type="GO" id="GO:0005615">
    <property type="term" value="C:extracellular space"/>
    <property type="evidence" value="ECO:0007669"/>
    <property type="project" value="InterPro"/>
</dbReference>
<dbReference type="InterPro" id="IPR027268">
    <property type="entry name" value="Peptidase_M4/M1_CTD_sf"/>
</dbReference>
<keyword evidence="8" id="KW-0378">Hydrolase</keyword>
<protein>
    <submittedName>
        <fullName evidence="14">Por secretion system C-terminal sorting domain-containing protein</fullName>
    </submittedName>
</protein>
<comment type="similarity">
    <text evidence="3">Belongs to the peptidase M36 family.</text>
</comment>
<dbReference type="Gene3D" id="3.50.30.30">
    <property type="match status" value="1"/>
</dbReference>
<keyword evidence="7" id="KW-0732">Signal</keyword>
<dbReference type="Pfam" id="PF02225">
    <property type="entry name" value="PA"/>
    <property type="match status" value="1"/>
</dbReference>
<dbReference type="PANTHER" id="PTHR33478:SF1">
    <property type="entry name" value="EXTRACELLULAR METALLOPROTEINASE MEP"/>
    <property type="match status" value="1"/>
</dbReference>
<keyword evidence="15" id="KW-1185">Reference proteome</keyword>
<dbReference type="InterPro" id="IPR026444">
    <property type="entry name" value="Secre_tail"/>
</dbReference>
<evidence type="ECO:0000256" key="3">
    <source>
        <dbReference type="ARBA" id="ARBA00006006"/>
    </source>
</evidence>
<dbReference type="InterPro" id="IPR046450">
    <property type="entry name" value="PA_dom_sf"/>
</dbReference>
<reference evidence="14 15" key="1">
    <citation type="submission" date="2017-02" db="EMBL/GenBank/DDBJ databases">
        <authorList>
            <person name="Peterson S.W."/>
        </authorList>
    </citation>
    <scope>NUCLEOTIDE SEQUENCE [LARGE SCALE GENOMIC DNA]</scope>
    <source>
        <strain evidence="14 15">DSM 22323</strain>
    </source>
</reference>
<evidence type="ECO:0000256" key="9">
    <source>
        <dbReference type="ARBA" id="ARBA00022833"/>
    </source>
</evidence>
<keyword evidence="10" id="KW-0482">Metalloprotease</keyword>
<dbReference type="CDD" id="cd04818">
    <property type="entry name" value="PA_subtilisin_1"/>
    <property type="match status" value="1"/>
</dbReference>
<proteinExistence type="inferred from homology"/>
<dbReference type="Gene3D" id="1.10.390.10">
    <property type="entry name" value="Neutral Protease Domain 2"/>
    <property type="match status" value="1"/>
</dbReference>
<dbReference type="Gene3D" id="3.10.170.10">
    <property type="match status" value="1"/>
</dbReference>
<name>A0A1T5G640_9FLAO</name>
<feature type="domain" description="Secretion system C-terminal sorting" evidence="13">
    <location>
        <begin position="791"/>
        <end position="866"/>
    </location>
</feature>
<evidence type="ECO:0000256" key="2">
    <source>
        <dbReference type="ARBA" id="ARBA00004613"/>
    </source>
</evidence>
<evidence type="ECO:0000256" key="8">
    <source>
        <dbReference type="ARBA" id="ARBA00022801"/>
    </source>
</evidence>